<organism evidence="6 7">
    <name type="scientific">Kineococcus xinjiangensis</name>
    <dbReference type="NCBI Taxonomy" id="512762"/>
    <lineage>
        <taxon>Bacteria</taxon>
        <taxon>Bacillati</taxon>
        <taxon>Actinomycetota</taxon>
        <taxon>Actinomycetes</taxon>
        <taxon>Kineosporiales</taxon>
        <taxon>Kineosporiaceae</taxon>
        <taxon>Kineococcus</taxon>
    </lineage>
</organism>
<dbReference type="PANTHER" id="PTHR33514:SF13">
    <property type="entry name" value="PROTEIN ABCI12, CHLOROPLASTIC"/>
    <property type="match status" value="1"/>
</dbReference>
<keyword evidence="3 5" id="KW-1133">Transmembrane helix</keyword>
<comment type="caution">
    <text evidence="6">The sequence shown here is derived from an EMBL/GenBank/DDBJ whole genome shotgun (WGS) entry which is preliminary data.</text>
</comment>
<evidence type="ECO:0000256" key="3">
    <source>
        <dbReference type="ARBA" id="ARBA00022989"/>
    </source>
</evidence>
<evidence type="ECO:0000256" key="2">
    <source>
        <dbReference type="ARBA" id="ARBA00022692"/>
    </source>
</evidence>
<feature type="transmembrane region" description="Helical" evidence="5">
    <location>
        <begin position="29"/>
        <end position="48"/>
    </location>
</feature>
<evidence type="ECO:0000256" key="5">
    <source>
        <dbReference type="SAM" id="Phobius"/>
    </source>
</evidence>
<gene>
    <name evidence="6" type="ORF">CLV92_102168</name>
</gene>
<keyword evidence="7" id="KW-1185">Reference proteome</keyword>
<dbReference type="AlphaFoldDB" id="A0A2S6IUR9"/>
<dbReference type="EMBL" id="PTJD01000002">
    <property type="protein sequence ID" value="PPK98017.1"/>
    <property type="molecule type" value="Genomic_DNA"/>
</dbReference>
<feature type="transmembrane region" description="Helical" evidence="5">
    <location>
        <begin position="79"/>
        <end position="96"/>
    </location>
</feature>
<comment type="subcellular location">
    <subcellularLocation>
        <location evidence="1">Membrane</location>
        <topology evidence="1">Multi-pass membrane protein</topology>
    </subcellularLocation>
</comment>
<feature type="transmembrane region" description="Helical" evidence="5">
    <location>
        <begin position="108"/>
        <end position="128"/>
    </location>
</feature>
<dbReference type="RefSeq" id="WP_104431462.1">
    <property type="nucleotide sequence ID" value="NZ_PTJD01000002.1"/>
</dbReference>
<feature type="transmembrane region" description="Helical" evidence="5">
    <location>
        <begin position="54"/>
        <end position="72"/>
    </location>
</feature>
<evidence type="ECO:0000313" key="6">
    <source>
        <dbReference type="EMBL" id="PPK98017.1"/>
    </source>
</evidence>
<name>A0A2S6IUR9_9ACTN</name>
<dbReference type="InterPro" id="IPR003339">
    <property type="entry name" value="ABC/ECF_trnsptr_transmembrane"/>
</dbReference>
<dbReference type="CDD" id="cd16914">
    <property type="entry name" value="EcfT"/>
    <property type="match status" value="1"/>
</dbReference>
<accession>A0A2S6IUR9</accession>
<evidence type="ECO:0000256" key="1">
    <source>
        <dbReference type="ARBA" id="ARBA00004141"/>
    </source>
</evidence>
<dbReference type="PANTHER" id="PTHR33514">
    <property type="entry name" value="PROTEIN ABCI12, CHLOROPLASTIC"/>
    <property type="match status" value="1"/>
</dbReference>
<reference evidence="6 7" key="1">
    <citation type="submission" date="2018-02" db="EMBL/GenBank/DDBJ databases">
        <title>Genomic Encyclopedia of Archaeal and Bacterial Type Strains, Phase II (KMG-II): from individual species to whole genera.</title>
        <authorList>
            <person name="Goeker M."/>
        </authorList>
    </citation>
    <scope>NUCLEOTIDE SEQUENCE [LARGE SCALE GENOMIC DNA]</scope>
    <source>
        <strain evidence="6 7">DSM 22857</strain>
    </source>
</reference>
<sequence>MSAVTAGSTAETAAGAVAGPARTRLVARCGPLSLLAVSFLSIVASLFVDDWRTGAVALGVQLSLAPFAVSGLRAAALRLLPVCIAALSVAWSTWLLGEGGPQRLEVAVTAALRIVVLVLPGALLVSWIDPSRLGDHLAQRLHLPARAVVAAAAALQRFESLHETWDSLARARRARGLGPGRSPAGRVRFFAGMAFGMLVGALRSAERMAVAMDARGFADCSRRTWAEPAPWTRADSALVAVGALVAAVPVCVTLWLR</sequence>
<protein>
    <submittedName>
        <fullName evidence="6">Energy-coupling factor transport system permease protein</fullName>
    </submittedName>
</protein>
<evidence type="ECO:0000256" key="4">
    <source>
        <dbReference type="ARBA" id="ARBA00023136"/>
    </source>
</evidence>
<dbReference type="Pfam" id="PF02361">
    <property type="entry name" value="CbiQ"/>
    <property type="match status" value="1"/>
</dbReference>
<keyword evidence="2 5" id="KW-0812">Transmembrane</keyword>
<dbReference type="Proteomes" id="UP000239485">
    <property type="component" value="Unassembled WGS sequence"/>
</dbReference>
<dbReference type="OrthoDB" id="6400at2"/>
<proteinExistence type="predicted"/>
<feature type="transmembrane region" description="Helical" evidence="5">
    <location>
        <begin position="237"/>
        <end position="256"/>
    </location>
</feature>
<evidence type="ECO:0000313" key="7">
    <source>
        <dbReference type="Proteomes" id="UP000239485"/>
    </source>
</evidence>
<dbReference type="GO" id="GO:0005886">
    <property type="term" value="C:plasma membrane"/>
    <property type="evidence" value="ECO:0007669"/>
    <property type="project" value="UniProtKB-ARBA"/>
</dbReference>
<keyword evidence="4 5" id="KW-0472">Membrane</keyword>